<protein>
    <submittedName>
        <fullName evidence="2">Uncharacterized protein</fullName>
    </submittedName>
</protein>
<comment type="caution">
    <text evidence="2">The sequence shown here is derived from an EMBL/GenBank/DDBJ whole genome shotgun (WGS) entry which is preliminary data.</text>
</comment>
<feature type="region of interest" description="Disordered" evidence="1">
    <location>
        <begin position="51"/>
        <end position="83"/>
    </location>
</feature>
<evidence type="ECO:0000313" key="2">
    <source>
        <dbReference type="EMBL" id="KAJ8871407.1"/>
    </source>
</evidence>
<keyword evidence="3" id="KW-1185">Reference proteome</keyword>
<sequence>MISSPGPAPAIDDLQTHVELPLLPAMISPNHPLTPRRNARVGKREIPEKARRLAASSGTITTRENPRADPPGIEPSSPRWEPSRSVLCGATVAERLASSPPTKAIGARSPAGSLRIFACGNRDGGCHWWAGILGYHPLPPPLHSGAAPSSHHVKSLPNLFTYSIRVVRLLASQPGEPGLIPDAVASKFSHVGIVLDYAAGPWFSRISPVSPSPCIPTLLHTHPPRRWRSGN</sequence>
<proteinExistence type="predicted"/>
<name>A0ABQ9GHB4_9NEOP</name>
<evidence type="ECO:0000256" key="1">
    <source>
        <dbReference type="SAM" id="MobiDB-lite"/>
    </source>
</evidence>
<reference evidence="2 3" key="1">
    <citation type="submission" date="2023-02" db="EMBL/GenBank/DDBJ databases">
        <title>LHISI_Scaffold_Assembly.</title>
        <authorList>
            <person name="Stuart O.P."/>
            <person name="Cleave R."/>
            <person name="Magrath M.J.L."/>
            <person name="Mikheyev A.S."/>
        </authorList>
    </citation>
    <scope>NUCLEOTIDE SEQUENCE [LARGE SCALE GENOMIC DNA]</scope>
    <source>
        <strain evidence="2">Daus_M_001</strain>
        <tissue evidence="2">Leg muscle</tissue>
    </source>
</reference>
<gene>
    <name evidence="2" type="ORF">PR048_027724</name>
</gene>
<dbReference type="Proteomes" id="UP001159363">
    <property type="component" value="Chromosome 11"/>
</dbReference>
<dbReference type="EMBL" id="JARBHB010000012">
    <property type="protein sequence ID" value="KAJ8871407.1"/>
    <property type="molecule type" value="Genomic_DNA"/>
</dbReference>
<evidence type="ECO:0000313" key="3">
    <source>
        <dbReference type="Proteomes" id="UP001159363"/>
    </source>
</evidence>
<organism evidence="2 3">
    <name type="scientific">Dryococelus australis</name>
    <dbReference type="NCBI Taxonomy" id="614101"/>
    <lineage>
        <taxon>Eukaryota</taxon>
        <taxon>Metazoa</taxon>
        <taxon>Ecdysozoa</taxon>
        <taxon>Arthropoda</taxon>
        <taxon>Hexapoda</taxon>
        <taxon>Insecta</taxon>
        <taxon>Pterygota</taxon>
        <taxon>Neoptera</taxon>
        <taxon>Polyneoptera</taxon>
        <taxon>Phasmatodea</taxon>
        <taxon>Verophasmatodea</taxon>
        <taxon>Anareolatae</taxon>
        <taxon>Phasmatidae</taxon>
        <taxon>Eurycanthinae</taxon>
        <taxon>Dryococelus</taxon>
    </lineage>
</organism>
<feature type="compositionally biased region" description="Low complexity" evidence="1">
    <location>
        <begin position="74"/>
        <end position="83"/>
    </location>
</feature>
<accession>A0ABQ9GHB4</accession>